<evidence type="ECO:0000313" key="2">
    <source>
        <dbReference type="EnsemblMetazoa" id="AEPI004599-PA"/>
    </source>
</evidence>
<dbReference type="VEuPathDB" id="VectorBase:AEPI004599"/>
<sequence length="137" mass="15825">MNNVCILNFTRNCQEAATCETIKCKDRQHCLTDLKTHKPRCVSCSYKCPRSKRQQGYGKPYRDAKNYPFNERNVKLCGTNNRTYHSWCHMQKDSCTTGFYIDVQHSGSCAFGRYSSLSTLCTGSSIYDTLFPLLDYR</sequence>
<dbReference type="Gene3D" id="3.30.60.30">
    <property type="match status" value="1"/>
</dbReference>
<dbReference type="InterPro" id="IPR002350">
    <property type="entry name" value="Kazal_dom"/>
</dbReference>
<evidence type="ECO:0000313" key="3">
    <source>
        <dbReference type="Proteomes" id="UP000075885"/>
    </source>
</evidence>
<dbReference type="FunFam" id="3.30.60.30:FF:000057">
    <property type="entry name" value="Follistatin, isoform B"/>
    <property type="match status" value="1"/>
</dbReference>
<protein>
    <submittedName>
        <fullName evidence="2">Kazal-like domain-containing protein</fullName>
    </submittedName>
</protein>
<dbReference type="CDD" id="cd00104">
    <property type="entry name" value="KAZAL_FS"/>
    <property type="match status" value="1"/>
</dbReference>
<dbReference type="EnsemblMetazoa" id="AEPI004599-RA">
    <property type="protein sequence ID" value="AEPI004599-PA"/>
    <property type="gene ID" value="AEPI004599"/>
</dbReference>
<evidence type="ECO:0000259" key="1">
    <source>
        <dbReference type="SMART" id="SM00280"/>
    </source>
</evidence>
<dbReference type="SUPFAM" id="SSF100895">
    <property type="entry name" value="Kazal-type serine protease inhibitors"/>
    <property type="match status" value="1"/>
</dbReference>
<reference evidence="3" key="1">
    <citation type="submission" date="2013-03" db="EMBL/GenBank/DDBJ databases">
        <title>The Genome Sequence of Anopheles epiroticus epiroticus2.</title>
        <authorList>
            <consortium name="The Broad Institute Genomics Platform"/>
            <person name="Neafsey D.E."/>
            <person name="Howell P."/>
            <person name="Walker B."/>
            <person name="Young S.K."/>
            <person name="Zeng Q."/>
            <person name="Gargeya S."/>
            <person name="Fitzgerald M."/>
            <person name="Haas B."/>
            <person name="Abouelleil A."/>
            <person name="Allen A.W."/>
            <person name="Alvarado L."/>
            <person name="Arachchi H.M."/>
            <person name="Berlin A.M."/>
            <person name="Chapman S.B."/>
            <person name="Gainer-Dewar J."/>
            <person name="Goldberg J."/>
            <person name="Griggs A."/>
            <person name="Gujja S."/>
            <person name="Hansen M."/>
            <person name="Howarth C."/>
            <person name="Imamovic A."/>
            <person name="Ireland A."/>
            <person name="Larimer J."/>
            <person name="McCowan C."/>
            <person name="Murphy C."/>
            <person name="Pearson M."/>
            <person name="Poon T.W."/>
            <person name="Priest M."/>
            <person name="Roberts A."/>
            <person name="Saif S."/>
            <person name="Shea T."/>
            <person name="Sisk P."/>
            <person name="Sykes S."/>
            <person name="Wortman J."/>
            <person name="Nusbaum C."/>
            <person name="Birren B."/>
        </authorList>
    </citation>
    <scope>NUCLEOTIDE SEQUENCE [LARGE SCALE GENOMIC DNA]</scope>
    <source>
        <strain evidence="3">Epiroticus2</strain>
    </source>
</reference>
<dbReference type="AlphaFoldDB" id="A0A182PCE4"/>
<organism evidence="2 3">
    <name type="scientific">Anopheles epiroticus</name>
    <dbReference type="NCBI Taxonomy" id="199890"/>
    <lineage>
        <taxon>Eukaryota</taxon>
        <taxon>Metazoa</taxon>
        <taxon>Ecdysozoa</taxon>
        <taxon>Arthropoda</taxon>
        <taxon>Hexapoda</taxon>
        <taxon>Insecta</taxon>
        <taxon>Pterygota</taxon>
        <taxon>Neoptera</taxon>
        <taxon>Endopterygota</taxon>
        <taxon>Diptera</taxon>
        <taxon>Nematocera</taxon>
        <taxon>Culicoidea</taxon>
        <taxon>Culicidae</taxon>
        <taxon>Anophelinae</taxon>
        <taxon>Anopheles</taxon>
    </lineage>
</organism>
<keyword evidence="3" id="KW-1185">Reference proteome</keyword>
<feature type="domain" description="Kazal-like" evidence="1">
    <location>
        <begin position="43"/>
        <end position="109"/>
    </location>
</feature>
<dbReference type="STRING" id="199890.A0A182PCE4"/>
<proteinExistence type="predicted"/>
<dbReference type="Proteomes" id="UP000075885">
    <property type="component" value="Unassembled WGS sequence"/>
</dbReference>
<reference evidence="2" key="2">
    <citation type="submission" date="2020-05" db="UniProtKB">
        <authorList>
            <consortium name="EnsemblMetazoa"/>
        </authorList>
    </citation>
    <scope>IDENTIFICATION</scope>
    <source>
        <strain evidence="2">Epiroticus2</strain>
    </source>
</reference>
<accession>A0A182PCE4</accession>
<dbReference type="Pfam" id="PF07648">
    <property type="entry name" value="Kazal_2"/>
    <property type="match status" value="1"/>
</dbReference>
<dbReference type="SMART" id="SM00280">
    <property type="entry name" value="KAZAL"/>
    <property type="match status" value="1"/>
</dbReference>
<dbReference type="InterPro" id="IPR036058">
    <property type="entry name" value="Kazal_dom_sf"/>
</dbReference>
<name>A0A182PCE4_9DIPT</name>